<dbReference type="SUPFAM" id="SSF48726">
    <property type="entry name" value="Immunoglobulin"/>
    <property type="match status" value="1"/>
</dbReference>
<feature type="transmembrane region" description="Helical" evidence="1">
    <location>
        <begin position="132"/>
        <end position="154"/>
    </location>
</feature>
<evidence type="ECO:0000256" key="2">
    <source>
        <dbReference type="SAM" id="SignalP"/>
    </source>
</evidence>
<dbReference type="Gene3D" id="2.60.40.10">
    <property type="entry name" value="Immunoglobulins"/>
    <property type="match status" value="1"/>
</dbReference>
<dbReference type="Proteomes" id="UP001163046">
    <property type="component" value="Unassembled WGS sequence"/>
</dbReference>
<keyword evidence="1" id="KW-0812">Transmembrane</keyword>
<comment type="caution">
    <text evidence="4">The sequence shown here is derived from an EMBL/GenBank/DDBJ whole genome shotgun (WGS) entry which is preliminary data.</text>
</comment>
<dbReference type="CDD" id="cd00096">
    <property type="entry name" value="Ig"/>
    <property type="match status" value="1"/>
</dbReference>
<keyword evidence="1" id="KW-1133">Transmembrane helix</keyword>
<accession>A0A9W9Z689</accession>
<dbReference type="InterPro" id="IPR036179">
    <property type="entry name" value="Ig-like_dom_sf"/>
</dbReference>
<reference evidence="4" key="1">
    <citation type="submission" date="2023-01" db="EMBL/GenBank/DDBJ databases">
        <title>Genome assembly of the deep-sea coral Lophelia pertusa.</title>
        <authorList>
            <person name="Herrera S."/>
            <person name="Cordes E."/>
        </authorList>
    </citation>
    <scope>NUCLEOTIDE SEQUENCE</scope>
    <source>
        <strain evidence="4">USNM1676648</strain>
        <tissue evidence="4">Polyp</tissue>
    </source>
</reference>
<keyword evidence="5" id="KW-1185">Reference proteome</keyword>
<evidence type="ECO:0000259" key="3">
    <source>
        <dbReference type="PROSITE" id="PS50835"/>
    </source>
</evidence>
<dbReference type="InterPro" id="IPR013783">
    <property type="entry name" value="Ig-like_fold"/>
</dbReference>
<dbReference type="AlphaFoldDB" id="A0A9W9Z689"/>
<organism evidence="4 5">
    <name type="scientific">Desmophyllum pertusum</name>
    <dbReference type="NCBI Taxonomy" id="174260"/>
    <lineage>
        <taxon>Eukaryota</taxon>
        <taxon>Metazoa</taxon>
        <taxon>Cnidaria</taxon>
        <taxon>Anthozoa</taxon>
        <taxon>Hexacorallia</taxon>
        <taxon>Scleractinia</taxon>
        <taxon>Caryophylliina</taxon>
        <taxon>Caryophylliidae</taxon>
        <taxon>Desmophyllum</taxon>
    </lineage>
</organism>
<dbReference type="InterPro" id="IPR007110">
    <property type="entry name" value="Ig-like_dom"/>
</dbReference>
<evidence type="ECO:0000256" key="1">
    <source>
        <dbReference type="SAM" id="Phobius"/>
    </source>
</evidence>
<protein>
    <recommendedName>
        <fullName evidence="3">Ig-like domain-containing protein</fullName>
    </recommendedName>
</protein>
<dbReference type="EMBL" id="MU826827">
    <property type="protein sequence ID" value="KAJ7374558.1"/>
    <property type="molecule type" value="Genomic_DNA"/>
</dbReference>
<feature type="domain" description="Ig-like" evidence="3">
    <location>
        <begin position="10"/>
        <end position="106"/>
    </location>
</feature>
<feature type="chain" id="PRO_5040925937" description="Ig-like domain-containing protein" evidence="2">
    <location>
        <begin position="27"/>
        <end position="247"/>
    </location>
</feature>
<keyword evidence="1" id="KW-0472">Membrane</keyword>
<keyword evidence="2" id="KW-0732">Signal</keyword>
<name>A0A9W9Z689_9CNID</name>
<sequence length="247" mass="27763">MYCLVKTLQPVVAVFCLAILQATVFAATNATERRTFELGSGNVTLFCGNRNLSSSTVLTWSKGAIVLMNITSHNSTLVLFNLTAETSGLYICRANSSRILRRVQLTVGTNDTGIGREEQELPEDEGLVKADYIAIAIGLGLTTFIVVSMAVLLYRAEKRRKHMEYMNRWRITVKGHENMAVIEEDNMTKPVSRNDFYLRNGHKAAHKTERNKPAEYHWLETLGRKVDETDGNANNIRASMWRATAYV</sequence>
<dbReference type="PROSITE" id="PS50835">
    <property type="entry name" value="IG_LIKE"/>
    <property type="match status" value="1"/>
</dbReference>
<feature type="signal peptide" evidence="2">
    <location>
        <begin position="1"/>
        <end position="26"/>
    </location>
</feature>
<proteinExistence type="predicted"/>
<evidence type="ECO:0000313" key="5">
    <source>
        <dbReference type="Proteomes" id="UP001163046"/>
    </source>
</evidence>
<evidence type="ECO:0000313" key="4">
    <source>
        <dbReference type="EMBL" id="KAJ7374558.1"/>
    </source>
</evidence>
<dbReference type="OrthoDB" id="6157407at2759"/>
<gene>
    <name evidence="4" type="ORF">OS493_004896</name>
</gene>